<dbReference type="EMBL" id="JAPTGC010000007">
    <property type="protein sequence ID" value="MCZ0862852.1"/>
    <property type="molecule type" value="Genomic_DNA"/>
</dbReference>
<dbReference type="Proteomes" id="UP001141336">
    <property type="component" value="Unassembled WGS sequence"/>
</dbReference>
<protein>
    <submittedName>
        <fullName evidence="1">Uncharacterized protein</fullName>
    </submittedName>
</protein>
<evidence type="ECO:0000313" key="1">
    <source>
        <dbReference type="EMBL" id="MCZ0862852.1"/>
    </source>
</evidence>
<proteinExistence type="predicted"/>
<dbReference type="RefSeq" id="WP_268923110.1">
    <property type="nucleotide sequence ID" value="NZ_JAPTGC010000007.1"/>
</dbReference>
<sequence>MESTALAGLTTGYRSDVDFYLNEPSQPNVISDPVVGTPYRLNVLGPSSGMPDFPISGTFTVTGHSTDGTAQVLYQKSITLKK</sequence>
<evidence type="ECO:0000313" key="2">
    <source>
        <dbReference type="Proteomes" id="UP001141336"/>
    </source>
</evidence>
<comment type="caution">
    <text evidence="1">The sequence shown here is derived from an EMBL/GenBank/DDBJ whole genome shotgun (WGS) entry which is preliminary data.</text>
</comment>
<organism evidence="1 2">
    <name type="scientific">Methanocorpusculum vombati</name>
    <dbReference type="NCBI Taxonomy" id="3002864"/>
    <lineage>
        <taxon>Archaea</taxon>
        <taxon>Methanobacteriati</taxon>
        <taxon>Methanobacteriota</taxon>
        <taxon>Stenosarchaea group</taxon>
        <taxon>Methanomicrobia</taxon>
        <taxon>Methanomicrobiales</taxon>
        <taxon>Methanocorpusculaceae</taxon>
        <taxon>Methanocorpusculum</taxon>
    </lineage>
</organism>
<gene>
    <name evidence="1" type="ORF">O0S09_06245</name>
</gene>
<name>A0ABT4IM83_9EURY</name>
<keyword evidence="2" id="KW-1185">Reference proteome</keyword>
<accession>A0ABT4IM83</accession>
<reference evidence="1" key="1">
    <citation type="submission" date="2022-12" db="EMBL/GenBank/DDBJ databases">
        <title>Isolation and characterisation of novel Methanocorpusculum spp. from native Australian herbivores indicates the genus is ancestrally host-associated.</title>
        <authorList>
            <person name="Volmer J.G."/>
            <person name="Soo R.M."/>
            <person name="Evans P.N."/>
            <person name="Hoedt E.C."/>
            <person name="Astorga Alsina A.L."/>
            <person name="Woodcroft B.J."/>
            <person name="Tyson G.W."/>
            <person name="Hugenholtz P."/>
            <person name="Morrison M."/>
        </authorList>
    </citation>
    <scope>NUCLEOTIDE SEQUENCE</scope>
    <source>
        <strain evidence="1">CW153</strain>
    </source>
</reference>